<evidence type="ECO:0000313" key="2">
    <source>
        <dbReference type="EMBL" id="OIQ68652.1"/>
    </source>
</evidence>
<gene>
    <name evidence="2" type="ORF">GALL_497510</name>
</gene>
<evidence type="ECO:0000256" key="1">
    <source>
        <dbReference type="SAM" id="MobiDB-lite"/>
    </source>
</evidence>
<protein>
    <submittedName>
        <fullName evidence="2">Uncharacterized protein</fullName>
    </submittedName>
</protein>
<name>A0A1J5PM34_9ZZZZ</name>
<comment type="caution">
    <text evidence="2">The sequence shown here is derived from an EMBL/GenBank/DDBJ whole genome shotgun (WGS) entry which is preliminary data.</text>
</comment>
<proteinExistence type="predicted"/>
<reference evidence="2" key="1">
    <citation type="submission" date="2016-10" db="EMBL/GenBank/DDBJ databases">
        <title>Sequence of Gallionella enrichment culture.</title>
        <authorList>
            <person name="Poehlein A."/>
            <person name="Muehling M."/>
            <person name="Daniel R."/>
        </authorList>
    </citation>
    <scope>NUCLEOTIDE SEQUENCE</scope>
</reference>
<dbReference type="EMBL" id="MLJW01005184">
    <property type="protein sequence ID" value="OIQ68652.1"/>
    <property type="molecule type" value="Genomic_DNA"/>
</dbReference>
<accession>A0A1J5PM34</accession>
<sequence length="207" mass="21194">MPVRGRSAAEQSGGDPVRLVHGVGHARAAVLAPQPQQPGQRVQLQRTRQAALEFQRQGMGAGIEIRQRGADRLQAGIRQQHGARGGVHGAEGQHGTQIRRQGAEQGVERVGPVMRGLLAGAGEIHLGLEQHLLGVVDDAGARTAGAEVQPEGGAAFHGMGATATSSVDGGGPASGAASTLTSARFICAATPGSLNTARSISWHQKQA</sequence>
<feature type="region of interest" description="Disordered" evidence="1">
    <location>
        <begin position="78"/>
        <end position="107"/>
    </location>
</feature>
<organism evidence="2">
    <name type="scientific">mine drainage metagenome</name>
    <dbReference type="NCBI Taxonomy" id="410659"/>
    <lineage>
        <taxon>unclassified sequences</taxon>
        <taxon>metagenomes</taxon>
        <taxon>ecological metagenomes</taxon>
    </lineage>
</organism>
<feature type="region of interest" description="Disordered" evidence="1">
    <location>
        <begin position="151"/>
        <end position="175"/>
    </location>
</feature>
<dbReference type="AlphaFoldDB" id="A0A1J5PM34"/>